<feature type="compositionally biased region" description="Polar residues" evidence="1">
    <location>
        <begin position="399"/>
        <end position="415"/>
    </location>
</feature>
<dbReference type="PANTHER" id="PTHR28027:SF2">
    <property type="entry name" value="TRANSCRIPTIONAL REGULATOR MIT1"/>
    <property type="match status" value="1"/>
</dbReference>
<dbReference type="GO" id="GO:0003677">
    <property type="term" value="F:DNA binding"/>
    <property type="evidence" value="ECO:0007669"/>
    <property type="project" value="TreeGrafter"/>
</dbReference>
<dbReference type="AlphaFoldDB" id="B0D116"/>
<keyword evidence="3" id="KW-1185">Reference proteome</keyword>
<feature type="compositionally biased region" description="Basic and acidic residues" evidence="1">
    <location>
        <begin position="173"/>
        <end position="183"/>
    </location>
</feature>
<dbReference type="PANTHER" id="PTHR28027">
    <property type="entry name" value="TRANSCRIPTIONAL REGULATOR MIT1"/>
    <property type="match status" value="1"/>
</dbReference>
<gene>
    <name evidence="2" type="ORF">LACBIDRAFT_324201</name>
</gene>
<dbReference type="InterPro" id="IPR018608">
    <property type="entry name" value="Gti1/Pac2"/>
</dbReference>
<dbReference type="InParanoid" id="B0D116"/>
<feature type="compositionally biased region" description="Polar residues" evidence="1">
    <location>
        <begin position="336"/>
        <end position="347"/>
    </location>
</feature>
<feature type="compositionally biased region" description="Polar residues" evidence="1">
    <location>
        <begin position="204"/>
        <end position="214"/>
    </location>
</feature>
<reference evidence="2 3" key="1">
    <citation type="journal article" date="2008" name="Nature">
        <title>The genome of Laccaria bicolor provides insights into mycorrhizal symbiosis.</title>
        <authorList>
            <person name="Martin F."/>
            <person name="Aerts A."/>
            <person name="Ahren D."/>
            <person name="Brun A."/>
            <person name="Danchin E.G.J."/>
            <person name="Duchaussoy F."/>
            <person name="Gibon J."/>
            <person name="Kohler A."/>
            <person name="Lindquist E."/>
            <person name="Pereda V."/>
            <person name="Salamov A."/>
            <person name="Shapiro H.J."/>
            <person name="Wuyts J."/>
            <person name="Blaudez D."/>
            <person name="Buee M."/>
            <person name="Brokstein P."/>
            <person name="Canbaeck B."/>
            <person name="Cohen D."/>
            <person name="Courty P.E."/>
            <person name="Coutinho P.M."/>
            <person name="Delaruelle C."/>
            <person name="Detter J.C."/>
            <person name="Deveau A."/>
            <person name="DiFazio S."/>
            <person name="Duplessis S."/>
            <person name="Fraissinet-Tachet L."/>
            <person name="Lucic E."/>
            <person name="Frey-Klett P."/>
            <person name="Fourrey C."/>
            <person name="Feussner I."/>
            <person name="Gay G."/>
            <person name="Grimwood J."/>
            <person name="Hoegger P.J."/>
            <person name="Jain P."/>
            <person name="Kilaru S."/>
            <person name="Labbe J."/>
            <person name="Lin Y.C."/>
            <person name="Legue V."/>
            <person name="Le Tacon F."/>
            <person name="Marmeisse R."/>
            <person name="Melayah D."/>
            <person name="Montanini B."/>
            <person name="Muratet M."/>
            <person name="Nehls U."/>
            <person name="Niculita-Hirzel H."/>
            <person name="Oudot-Le Secq M.P."/>
            <person name="Peter M."/>
            <person name="Quesneville H."/>
            <person name="Rajashekar B."/>
            <person name="Reich M."/>
            <person name="Rouhier N."/>
            <person name="Schmutz J."/>
            <person name="Yin T."/>
            <person name="Chalot M."/>
            <person name="Henrissat B."/>
            <person name="Kuees U."/>
            <person name="Lucas S."/>
            <person name="Van de Peer Y."/>
            <person name="Podila G.K."/>
            <person name="Polle A."/>
            <person name="Pukkila P.J."/>
            <person name="Richardson P.M."/>
            <person name="Rouze P."/>
            <person name="Sanders I.R."/>
            <person name="Stajich J.E."/>
            <person name="Tunlid A."/>
            <person name="Tuskan G."/>
            <person name="Grigoriev I.V."/>
        </authorList>
    </citation>
    <scope>NUCLEOTIDE SEQUENCE [LARGE SCALE GENOMIC DNA]</scope>
    <source>
        <strain evidence="3">S238N-H82 / ATCC MYA-4686</strain>
    </source>
</reference>
<dbReference type="Proteomes" id="UP000001194">
    <property type="component" value="Unassembled WGS sequence"/>
</dbReference>
<feature type="region of interest" description="Disordered" evidence="1">
    <location>
        <begin position="173"/>
        <end position="415"/>
    </location>
</feature>
<evidence type="ECO:0000256" key="1">
    <source>
        <dbReference type="SAM" id="MobiDB-lite"/>
    </source>
</evidence>
<organism evidence="3">
    <name type="scientific">Laccaria bicolor (strain S238N-H82 / ATCC MYA-4686)</name>
    <name type="common">Bicoloured deceiver</name>
    <name type="synonym">Laccaria laccata var. bicolor</name>
    <dbReference type="NCBI Taxonomy" id="486041"/>
    <lineage>
        <taxon>Eukaryota</taxon>
        <taxon>Fungi</taxon>
        <taxon>Dikarya</taxon>
        <taxon>Basidiomycota</taxon>
        <taxon>Agaricomycotina</taxon>
        <taxon>Agaricomycetes</taxon>
        <taxon>Agaricomycetidae</taxon>
        <taxon>Agaricales</taxon>
        <taxon>Agaricineae</taxon>
        <taxon>Hydnangiaceae</taxon>
        <taxon>Laccaria</taxon>
    </lineage>
</organism>
<dbReference type="GeneID" id="6072927"/>
<evidence type="ECO:0000313" key="2">
    <source>
        <dbReference type="EMBL" id="EDR11552.1"/>
    </source>
</evidence>
<dbReference type="KEGG" id="lbc:LACBIDRAFT_324201"/>
<protein>
    <submittedName>
        <fullName evidence="2">Predicted protein</fullName>
    </submittedName>
</protein>
<dbReference type="RefSeq" id="XP_001877449.1">
    <property type="nucleotide sequence ID" value="XM_001877414.1"/>
</dbReference>
<proteinExistence type="predicted"/>
<dbReference type="HOGENOM" id="CLU_028895_2_0_1"/>
<evidence type="ECO:0000313" key="3">
    <source>
        <dbReference type="Proteomes" id="UP000001194"/>
    </source>
</evidence>
<dbReference type="OrthoDB" id="5572844at2759"/>
<accession>B0D116</accession>
<dbReference type="EMBL" id="DS547095">
    <property type="protein sequence ID" value="EDR11552.1"/>
    <property type="molecule type" value="Genomic_DNA"/>
</dbReference>
<sequence>MQQPTCSNIRIRSTQDAHKIFFAVQQKLMHMVTRRLDADERQALKSGCIYAWEERGPHSEITGLGIERFTEGRRWSPSRVRDEFLFYYEKYSPTPEAGSASERQPPRDWDPLVKQTYSVWVDTEKGRRKWHLTAYFTQATIDQLGTIDDIRDVRDLVVPDALFKSTRVAKNRGKLDDQGRADPSKSASTVTRTYAPFPSYPVQYPSNPDGSSSHEPVLMYEPYKNASGHRDHRSQSPPQFSPPTTTIPHPREQQYYRGPEPYHQQSMRYGHTPHDISPRSLESSPEITRHHGYRGAQPSSAPGSYATAEWAHPRRQPPQEHTNYPRQEPASYPSYHPTTNSLQSRTGSPHYVYTSDDSSAYNSPQSHSPYPSQQPEPLPQLSVETVAEPRHSPLPPLNIPSQLYPGTTDLTPATSSPTLIAETCRSTVGPSRALAPLTALARSHPYRREALDDRALRLLAPRSPHFPIVYKPFWQTHIGRS</sequence>
<feature type="compositionally biased region" description="Low complexity" evidence="1">
    <location>
        <begin position="235"/>
        <end position="248"/>
    </location>
</feature>
<name>B0D116_LACBS</name>
<dbReference type="Pfam" id="PF09729">
    <property type="entry name" value="Gti1_Pac2"/>
    <property type="match status" value="1"/>
</dbReference>